<dbReference type="GO" id="GO:0020037">
    <property type="term" value="F:heme binding"/>
    <property type="evidence" value="ECO:0007669"/>
    <property type="project" value="InterPro"/>
</dbReference>
<dbReference type="AlphaFoldDB" id="A0A382JFP3"/>
<organism evidence="2">
    <name type="scientific">marine metagenome</name>
    <dbReference type="NCBI Taxonomy" id="408172"/>
    <lineage>
        <taxon>unclassified sequences</taxon>
        <taxon>metagenomes</taxon>
        <taxon>ecological metagenomes</taxon>
    </lineage>
</organism>
<dbReference type="InterPro" id="IPR036396">
    <property type="entry name" value="Cyt_P450_sf"/>
</dbReference>
<dbReference type="InterPro" id="IPR002397">
    <property type="entry name" value="Cyt_P450_B"/>
</dbReference>
<dbReference type="PANTHER" id="PTHR46696">
    <property type="entry name" value="P450, PUTATIVE (EUROFUNG)-RELATED"/>
    <property type="match status" value="1"/>
</dbReference>
<evidence type="ECO:0000313" key="2">
    <source>
        <dbReference type="EMBL" id="SVC10666.1"/>
    </source>
</evidence>
<evidence type="ECO:0008006" key="3">
    <source>
        <dbReference type="Google" id="ProtNLM"/>
    </source>
</evidence>
<dbReference type="PANTHER" id="PTHR46696:SF1">
    <property type="entry name" value="CYTOCHROME P450 YJIB-RELATED"/>
    <property type="match status" value="1"/>
</dbReference>
<dbReference type="SUPFAM" id="SSF48264">
    <property type="entry name" value="Cytochrome P450"/>
    <property type="match status" value="1"/>
</dbReference>
<dbReference type="GO" id="GO:0004497">
    <property type="term" value="F:monooxygenase activity"/>
    <property type="evidence" value="ECO:0007669"/>
    <property type="project" value="InterPro"/>
</dbReference>
<protein>
    <recommendedName>
        <fullName evidence="3">Cytochrome P450</fullName>
    </recommendedName>
</protein>
<proteinExistence type="inferred from homology"/>
<sequence length="247" mass="27754">MTETAPTINPYDIYRHLRETAPVSKIGDGPWQIACHQDVNTVLRNHETFSSEVSLRPVEDRQTPTMLFSDPPIHHRLRKLVSRAFKPSHIEQQRDQITRSCQQLVSQILAEPEVDLVSALAAPLPVMVIAKMLGVEDGNMQVFKNWSDAIFSNIADILFATPSPEALFAADEMDHYFLDKIAFIRQHPQPHLLGRLIETKTEEGYLSDDELLSFCRLLLIAGNETTTGLITASARVFHAFPATLGQL</sequence>
<evidence type="ECO:0000256" key="1">
    <source>
        <dbReference type="ARBA" id="ARBA00010617"/>
    </source>
</evidence>
<dbReference type="GO" id="GO:0005506">
    <property type="term" value="F:iron ion binding"/>
    <property type="evidence" value="ECO:0007669"/>
    <property type="project" value="InterPro"/>
</dbReference>
<accession>A0A382JFP3</accession>
<comment type="similarity">
    <text evidence="1">Belongs to the cytochrome P450 family.</text>
</comment>
<dbReference type="Gene3D" id="1.10.630.10">
    <property type="entry name" value="Cytochrome P450"/>
    <property type="match status" value="1"/>
</dbReference>
<dbReference type="GO" id="GO:0016705">
    <property type="term" value="F:oxidoreductase activity, acting on paired donors, with incorporation or reduction of molecular oxygen"/>
    <property type="evidence" value="ECO:0007669"/>
    <property type="project" value="InterPro"/>
</dbReference>
<reference evidence="2" key="1">
    <citation type="submission" date="2018-05" db="EMBL/GenBank/DDBJ databases">
        <authorList>
            <person name="Lanie J.A."/>
            <person name="Ng W.-L."/>
            <person name="Kazmierczak K.M."/>
            <person name="Andrzejewski T.M."/>
            <person name="Davidsen T.M."/>
            <person name="Wayne K.J."/>
            <person name="Tettelin H."/>
            <person name="Glass J.I."/>
            <person name="Rusch D."/>
            <person name="Podicherti R."/>
            <person name="Tsui H.-C.T."/>
            <person name="Winkler M.E."/>
        </authorList>
    </citation>
    <scope>NUCLEOTIDE SEQUENCE</scope>
</reference>
<dbReference type="PRINTS" id="PR00359">
    <property type="entry name" value="BP450"/>
</dbReference>
<gene>
    <name evidence="2" type="ORF">METZ01_LOCUS263520</name>
</gene>
<feature type="non-terminal residue" evidence="2">
    <location>
        <position position="247"/>
    </location>
</feature>
<name>A0A382JFP3_9ZZZZ</name>
<dbReference type="EMBL" id="UINC01073922">
    <property type="protein sequence ID" value="SVC10666.1"/>
    <property type="molecule type" value="Genomic_DNA"/>
</dbReference>